<evidence type="ECO:0000256" key="5">
    <source>
        <dbReference type="ARBA" id="ARBA00022729"/>
    </source>
</evidence>
<dbReference type="InterPro" id="IPR008969">
    <property type="entry name" value="CarboxyPept-like_regulatory"/>
</dbReference>
<evidence type="ECO:0000256" key="7">
    <source>
        <dbReference type="ARBA" id="ARBA00023136"/>
    </source>
</evidence>
<dbReference type="Pfam" id="PF13715">
    <property type="entry name" value="CarbopepD_reg_2"/>
    <property type="match status" value="1"/>
</dbReference>
<keyword evidence="2 10" id="KW-0813">Transport</keyword>
<dbReference type="GO" id="GO:0044718">
    <property type="term" value="P:siderophore transmembrane transport"/>
    <property type="evidence" value="ECO:0007669"/>
    <property type="project" value="TreeGrafter"/>
</dbReference>
<dbReference type="SUPFAM" id="SSF56935">
    <property type="entry name" value="Porins"/>
    <property type="match status" value="1"/>
</dbReference>
<dbReference type="Proteomes" id="UP000476411">
    <property type="component" value="Chromosome"/>
</dbReference>
<dbReference type="RefSeq" id="WP_162332494.1">
    <property type="nucleotide sequence ID" value="NZ_CP048113.1"/>
</dbReference>
<comment type="subcellular location">
    <subcellularLocation>
        <location evidence="1 10">Cell outer membrane</location>
        <topology evidence="1 10">Multi-pass membrane protein</topology>
    </subcellularLocation>
</comment>
<keyword evidence="7 10" id="KW-0472">Membrane</keyword>
<dbReference type="InterPro" id="IPR039426">
    <property type="entry name" value="TonB-dep_rcpt-like"/>
</dbReference>
<evidence type="ECO:0000256" key="1">
    <source>
        <dbReference type="ARBA" id="ARBA00004571"/>
    </source>
</evidence>
<evidence type="ECO:0000313" key="15">
    <source>
        <dbReference type="EMBL" id="QHS60809.1"/>
    </source>
</evidence>
<evidence type="ECO:0000256" key="11">
    <source>
        <dbReference type="RuleBase" id="RU003357"/>
    </source>
</evidence>
<dbReference type="InterPro" id="IPR036942">
    <property type="entry name" value="Beta-barrel_TonB_sf"/>
</dbReference>
<dbReference type="Gene3D" id="2.170.130.10">
    <property type="entry name" value="TonB-dependent receptor, plug domain"/>
    <property type="match status" value="1"/>
</dbReference>
<dbReference type="Gene3D" id="2.40.170.20">
    <property type="entry name" value="TonB-dependent receptor, beta-barrel domain"/>
    <property type="match status" value="1"/>
</dbReference>
<keyword evidence="16" id="KW-1185">Reference proteome</keyword>
<gene>
    <name evidence="15" type="ORF">GWR21_14750</name>
</gene>
<protein>
    <submittedName>
        <fullName evidence="15">TonB-dependent receptor</fullName>
    </submittedName>
</protein>
<evidence type="ECO:0000256" key="2">
    <source>
        <dbReference type="ARBA" id="ARBA00022448"/>
    </source>
</evidence>
<evidence type="ECO:0000256" key="4">
    <source>
        <dbReference type="ARBA" id="ARBA00022692"/>
    </source>
</evidence>
<dbReference type="PANTHER" id="PTHR30069:SF29">
    <property type="entry name" value="HEMOGLOBIN AND HEMOGLOBIN-HAPTOGLOBIN-BINDING PROTEIN 1-RELATED"/>
    <property type="match status" value="1"/>
</dbReference>
<evidence type="ECO:0000256" key="9">
    <source>
        <dbReference type="ARBA" id="ARBA00023237"/>
    </source>
</evidence>
<dbReference type="KEGG" id="chih:GWR21_14750"/>
<evidence type="ECO:0000256" key="6">
    <source>
        <dbReference type="ARBA" id="ARBA00023077"/>
    </source>
</evidence>
<keyword evidence="4 10" id="KW-0812">Transmembrane</keyword>
<dbReference type="Gene3D" id="2.60.40.1120">
    <property type="entry name" value="Carboxypeptidase-like, regulatory domain"/>
    <property type="match status" value="1"/>
</dbReference>
<dbReference type="GO" id="GO:0015344">
    <property type="term" value="F:siderophore uptake transmembrane transporter activity"/>
    <property type="evidence" value="ECO:0007669"/>
    <property type="project" value="TreeGrafter"/>
</dbReference>
<evidence type="ECO:0000256" key="10">
    <source>
        <dbReference type="PROSITE-ProRule" id="PRU01360"/>
    </source>
</evidence>
<name>A0A6B9ZGE0_9BACT</name>
<accession>A0A6B9ZGE0</accession>
<sequence>MHYLRVLHIAVVISIMTCSSVFANFITGDDADNSLSGIVTDKASNSPLPGATVYFPDLHIGASANTEGQYEIKNLPKGKYLVEVHYIGYAAFTEVVQINGNTHKDFSLTETLLEKNEVVITGVNMATTLKKTPTPVSIVRKDYLDANISTNIVDAIAKLPGVSQLTTGPAISKPFIRGLGYNRVVVVGDGVRQEGQQWGDEHGIEIDDYNVSKVEVLKGPSSLVYGSDALAGVVNIVPPGTVAAGHIKGNVAANYLTNNGQISYHADIAGTSKDGFSWSAFGTQKFAHDYKNKYDGYVFNSKFKNTNYGGSLGLNKQWGSSIIRFTSFNQELGLVEGERNESGQFIKPVNNNGAEEEAVATNDDFKSYSIGVPAQKITHNKLVWDNNLYLHNGGRLGLTLGYQWNRRKELGNVLEPDEPELFLKLNTFNYGLKYYLPEMNGWQTTIGVNGMQQQNNIGGEEYLIPAYELFDAGVFAVTTKTFDKLTLSGGLRFDNRHMTIKGLQLNEEGVPVDNGGETKFASFNRDFSNVSGSAGISYAASEQVTLKLNAARGFRAPNVSELAANGVHEGTIKYEYGNNDLKPEVSTQGDLGIEFNSQHVSLTASVFYNHINNFIFARKLVNVEGTDSIPAADNEDGYSAFKYQQHTANLYGGEFMLDIHPHPIDWLHFENTVSYVRSSITDGPDSAKYLPNIPAARWISELKGNFKKVGGVMQNAYVGVQLDRTFAQNDIFYAYQTETATSGYTLLNAGIGADFINKKNNKTLFSLHLAANNLTDVAYQNHLSRLKYAAVNEVTGRAGVYNMGRNFSVKVSIPIDFK</sequence>
<evidence type="ECO:0000256" key="8">
    <source>
        <dbReference type="ARBA" id="ARBA00023170"/>
    </source>
</evidence>
<dbReference type="PANTHER" id="PTHR30069">
    <property type="entry name" value="TONB-DEPENDENT OUTER MEMBRANE RECEPTOR"/>
    <property type="match status" value="1"/>
</dbReference>
<proteinExistence type="inferred from homology"/>
<evidence type="ECO:0000313" key="16">
    <source>
        <dbReference type="Proteomes" id="UP000476411"/>
    </source>
</evidence>
<evidence type="ECO:0000256" key="12">
    <source>
        <dbReference type="SAM" id="SignalP"/>
    </source>
</evidence>
<feature type="signal peptide" evidence="12">
    <location>
        <begin position="1"/>
        <end position="23"/>
    </location>
</feature>
<dbReference type="InterPro" id="IPR012910">
    <property type="entry name" value="Plug_dom"/>
</dbReference>
<keyword evidence="6 11" id="KW-0798">TonB box</keyword>
<feature type="domain" description="TonB-dependent receptor-like beta-barrel" evidence="13">
    <location>
        <begin position="258"/>
        <end position="774"/>
    </location>
</feature>
<evidence type="ECO:0000256" key="3">
    <source>
        <dbReference type="ARBA" id="ARBA00022452"/>
    </source>
</evidence>
<feature type="domain" description="TonB-dependent receptor plug" evidence="14">
    <location>
        <begin position="129"/>
        <end position="233"/>
    </location>
</feature>
<evidence type="ECO:0000259" key="14">
    <source>
        <dbReference type="Pfam" id="PF07715"/>
    </source>
</evidence>
<comment type="similarity">
    <text evidence="10 11">Belongs to the TonB-dependent receptor family.</text>
</comment>
<dbReference type="PROSITE" id="PS52016">
    <property type="entry name" value="TONB_DEPENDENT_REC_3"/>
    <property type="match status" value="1"/>
</dbReference>
<dbReference type="Pfam" id="PF00593">
    <property type="entry name" value="TonB_dep_Rec_b-barrel"/>
    <property type="match status" value="1"/>
</dbReference>
<reference evidence="15 16" key="1">
    <citation type="submission" date="2020-01" db="EMBL/GenBank/DDBJ databases">
        <title>Complete genome sequence of Chitinophaga sp. H33E-04 isolated from quinoa roots.</title>
        <authorList>
            <person name="Weon H.-Y."/>
            <person name="Lee S.A."/>
        </authorList>
    </citation>
    <scope>NUCLEOTIDE SEQUENCE [LARGE SCALE GENOMIC DNA]</scope>
    <source>
        <strain evidence="15 16">H33E-04</strain>
    </source>
</reference>
<keyword evidence="8 15" id="KW-0675">Receptor</keyword>
<dbReference type="InterPro" id="IPR000531">
    <property type="entry name" value="Beta-barrel_TonB"/>
</dbReference>
<dbReference type="EMBL" id="CP048113">
    <property type="protein sequence ID" value="QHS60809.1"/>
    <property type="molecule type" value="Genomic_DNA"/>
</dbReference>
<feature type="chain" id="PRO_5025432912" evidence="12">
    <location>
        <begin position="24"/>
        <end position="818"/>
    </location>
</feature>
<dbReference type="SUPFAM" id="SSF49464">
    <property type="entry name" value="Carboxypeptidase regulatory domain-like"/>
    <property type="match status" value="1"/>
</dbReference>
<dbReference type="InterPro" id="IPR037066">
    <property type="entry name" value="Plug_dom_sf"/>
</dbReference>
<keyword evidence="9 10" id="KW-0998">Cell outer membrane</keyword>
<organism evidence="15 16">
    <name type="scientific">Chitinophaga agri</name>
    <dbReference type="NCBI Taxonomy" id="2703787"/>
    <lineage>
        <taxon>Bacteria</taxon>
        <taxon>Pseudomonadati</taxon>
        <taxon>Bacteroidota</taxon>
        <taxon>Chitinophagia</taxon>
        <taxon>Chitinophagales</taxon>
        <taxon>Chitinophagaceae</taxon>
        <taxon>Chitinophaga</taxon>
    </lineage>
</organism>
<keyword evidence="5 12" id="KW-0732">Signal</keyword>
<dbReference type="AlphaFoldDB" id="A0A6B9ZGE0"/>
<keyword evidence="3 10" id="KW-1134">Transmembrane beta strand</keyword>
<dbReference type="Pfam" id="PF07715">
    <property type="entry name" value="Plug"/>
    <property type="match status" value="1"/>
</dbReference>
<evidence type="ECO:0000259" key="13">
    <source>
        <dbReference type="Pfam" id="PF00593"/>
    </source>
</evidence>
<dbReference type="GO" id="GO:0009279">
    <property type="term" value="C:cell outer membrane"/>
    <property type="evidence" value="ECO:0007669"/>
    <property type="project" value="UniProtKB-SubCell"/>
</dbReference>